<dbReference type="SMART" id="SM00507">
    <property type="entry name" value="HNHc"/>
    <property type="match status" value="1"/>
</dbReference>
<dbReference type="AlphaFoldDB" id="A0A9X1IL51"/>
<dbReference type="Proteomes" id="UP001139095">
    <property type="component" value="Unassembled WGS sequence"/>
</dbReference>
<organism evidence="2 3">
    <name type="scientific">Marinomonas algarum</name>
    <dbReference type="NCBI Taxonomy" id="2883105"/>
    <lineage>
        <taxon>Bacteria</taxon>
        <taxon>Pseudomonadati</taxon>
        <taxon>Pseudomonadota</taxon>
        <taxon>Gammaproteobacteria</taxon>
        <taxon>Oceanospirillales</taxon>
        <taxon>Oceanospirillaceae</taxon>
        <taxon>Marinomonas</taxon>
    </lineage>
</organism>
<dbReference type="InterPro" id="IPR025938">
    <property type="entry name" value="RRXRR_dom"/>
</dbReference>
<dbReference type="InterPro" id="IPR002711">
    <property type="entry name" value="HNH"/>
</dbReference>
<dbReference type="GO" id="GO:0008270">
    <property type="term" value="F:zinc ion binding"/>
    <property type="evidence" value="ECO:0007669"/>
    <property type="project" value="InterPro"/>
</dbReference>
<dbReference type="Pfam" id="PF01844">
    <property type="entry name" value="HNH"/>
    <property type="match status" value="1"/>
</dbReference>
<reference evidence="2" key="1">
    <citation type="submission" date="2021-10" db="EMBL/GenBank/DDBJ databases">
        <title>Marinomonas pontica sp. nov., isolated from the Black Sea.</title>
        <authorList>
            <person name="Zhao L.-H."/>
            <person name="Xue J.-H."/>
        </authorList>
    </citation>
    <scope>NUCLEOTIDE SEQUENCE</scope>
    <source>
        <strain evidence="2">E8</strain>
    </source>
</reference>
<keyword evidence="2" id="KW-0255">Endonuclease</keyword>
<protein>
    <submittedName>
        <fullName evidence="2">HNH endonuclease</fullName>
    </submittedName>
</protein>
<feature type="domain" description="HNH nuclease" evidence="1">
    <location>
        <begin position="46"/>
        <end position="99"/>
    </location>
</feature>
<dbReference type="CDD" id="cd00085">
    <property type="entry name" value="HNHc"/>
    <property type="match status" value="1"/>
</dbReference>
<gene>
    <name evidence="2" type="ORF">LG368_05080</name>
</gene>
<keyword evidence="3" id="KW-1185">Reference proteome</keyword>
<name>A0A9X1IL51_9GAMM</name>
<sequence length="282" mass="31740">EKNAVESILPIHRWKVETASFDIHKITNPEVTGTGYQSGAQKDFYNVKSYVLHRDNYKCQSGRKGKHSQKLHVHHIQFRSNGGTDTPSNLITLCEACHADLHAGKFDIKAKRSRTKHATEMGIIKSRLKISWLFIETFGYETKYKREQILELPKEHYYDAVAICLEDGELVEINSSVYFKRHVSKGDYQLTKGARSEKKIPVGKVFGLRKHDFISTPQGDGFVKGKRSSGYFALETITGETVHASANVKKSAVRIKARTTTLTQKWRVQAIPPPAKAGGILA</sequence>
<dbReference type="Pfam" id="PF14239">
    <property type="entry name" value="RRXRR"/>
    <property type="match status" value="1"/>
</dbReference>
<accession>A0A9X1IL51</accession>
<dbReference type="Gene3D" id="1.10.30.50">
    <property type="match status" value="1"/>
</dbReference>
<dbReference type="EMBL" id="JAJATW010000005">
    <property type="protein sequence ID" value="MCB5161272.1"/>
    <property type="molecule type" value="Genomic_DNA"/>
</dbReference>
<evidence type="ECO:0000313" key="2">
    <source>
        <dbReference type="EMBL" id="MCB5161272.1"/>
    </source>
</evidence>
<keyword evidence="2" id="KW-0540">Nuclease</keyword>
<dbReference type="GO" id="GO:0004519">
    <property type="term" value="F:endonuclease activity"/>
    <property type="evidence" value="ECO:0007669"/>
    <property type="project" value="UniProtKB-KW"/>
</dbReference>
<dbReference type="RefSeq" id="WP_226753652.1">
    <property type="nucleotide sequence ID" value="NZ_JAJATW010000005.1"/>
</dbReference>
<dbReference type="GO" id="GO:0003676">
    <property type="term" value="F:nucleic acid binding"/>
    <property type="evidence" value="ECO:0007669"/>
    <property type="project" value="InterPro"/>
</dbReference>
<keyword evidence="2" id="KW-0378">Hydrolase</keyword>
<dbReference type="InterPro" id="IPR003615">
    <property type="entry name" value="HNH_nuc"/>
</dbReference>
<evidence type="ECO:0000313" key="3">
    <source>
        <dbReference type="Proteomes" id="UP001139095"/>
    </source>
</evidence>
<feature type="non-terminal residue" evidence="2">
    <location>
        <position position="1"/>
    </location>
</feature>
<proteinExistence type="predicted"/>
<comment type="caution">
    <text evidence="2">The sequence shown here is derived from an EMBL/GenBank/DDBJ whole genome shotgun (WGS) entry which is preliminary data.</text>
</comment>
<evidence type="ECO:0000259" key="1">
    <source>
        <dbReference type="SMART" id="SM00507"/>
    </source>
</evidence>